<evidence type="ECO:0000256" key="1">
    <source>
        <dbReference type="ARBA" id="ARBA00022723"/>
    </source>
</evidence>
<evidence type="ECO:0000256" key="2">
    <source>
        <dbReference type="ARBA" id="ARBA00023004"/>
    </source>
</evidence>
<comment type="caution">
    <text evidence="4">The sequence shown here is derived from an EMBL/GenBank/DDBJ whole genome shotgun (WGS) entry which is preliminary data.</text>
</comment>
<evidence type="ECO:0000313" key="5">
    <source>
        <dbReference type="Proteomes" id="UP001168877"/>
    </source>
</evidence>
<gene>
    <name evidence="4" type="ORF">LWI29_007255</name>
</gene>
<dbReference type="InterPro" id="IPR027443">
    <property type="entry name" value="IPNS-like_sf"/>
</dbReference>
<dbReference type="AlphaFoldDB" id="A0AA39TDS9"/>
<evidence type="ECO:0000313" key="4">
    <source>
        <dbReference type="EMBL" id="KAK0603660.1"/>
    </source>
</evidence>
<dbReference type="EMBL" id="JAUESC010000002">
    <property type="protein sequence ID" value="KAK0603660.1"/>
    <property type="molecule type" value="Genomic_DNA"/>
</dbReference>
<protein>
    <recommendedName>
        <fullName evidence="3">Non-haem dioxygenase N-terminal domain-containing protein</fullName>
    </recommendedName>
</protein>
<dbReference type="SUPFAM" id="SSF51197">
    <property type="entry name" value="Clavaminate synthase-like"/>
    <property type="match status" value="1"/>
</dbReference>
<evidence type="ECO:0000259" key="3">
    <source>
        <dbReference type="Pfam" id="PF14226"/>
    </source>
</evidence>
<proteinExistence type="predicted"/>
<keyword evidence="1" id="KW-0479">Metal-binding</keyword>
<reference evidence="4" key="2">
    <citation type="submission" date="2023-06" db="EMBL/GenBank/DDBJ databases">
        <authorList>
            <person name="Swenson N.G."/>
            <person name="Wegrzyn J.L."/>
            <person name="Mcevoy S.L."/>
        </authorList>
    </citation>
    <scope>NUCLEOTIDE SEQUENCE</scope>
    <source>
        <strain evidence="4">NS2018</strain>
        <tissue evidence="4">Leaf</tissue>
    </source>
</reference>
<dbReference type="Gene3D" id="2.60.120.330">
    <property type="entry name" value="B-lactam Antibiotic, Isopenicillin N Synthase, Chain"/>
    <property type="match status" value="1"/>
</dbReference>
<organism evidence="4 5">
    <name type="scientific">Acer saccharum</name>
    <name type="common">Sugar maple</name>
    <dbReference type="NCBI Taxonomy" id="4024"/>
    <lineage>
        <taxon>Eukaryota</taxon>
        <taxon>Viridiplantae</taxon>
        <taxon>Streptophyta</taxon>
        <taxon>Embryophyta</taxon>
        <taxon>Tracheophyta</taxon>
        <taxon>Spermatophyta</taxon>
        <taxon>Magnoliopsida</taxon>
        <taxon>eudicotyledons</taxon>
        <taxon>Gunneridae</taxon>
        <taxon>Pentapetalae</taxon>
        <taxon>rosids</taxon>
        <taxon>malvids</taxon>
        <taxon>Sapindales</taxon>
        <taxon>Sapindaceae</taxon>
        <taxon>Hippocastanoideae</taxon>
        <taxon>Acereae</taxon>
        <taxon>Acer</taxon>
    </lineage>
</organism>
<name>A0AA39TDS9_ACESA</name>
<accession>A0AA39TDS9</accession>
<dbReference type="Proteomes" id="UP001168877">
    <property type="component" value="Unassembled WGS sequence"/>
</dbReference>
<feature type="domain" description="Non-haem dioxygenase N-terminal" evidence="3">
    <location>
        <begin position="12"/>
        <end position="74"/>
    </location>
</feature>
<reference evidence="4" key="1">
    <citation type="journal article" date="2022" name="Plant J.">
        <title>Strategies of tolerance reflected in two North American maple genomes.</title>
        <authorList>
            <person name="McEvoy S.L."/>
            <person name="Sezen U.U."/>
            <person name="Trouern-Trend A."/>
            <person name="McMahon S.M."/>
            <person name="Schaberg P.G."/>
            <person name="Yang J."/>
            <person name="Wegrzyn J.L."/>
            <person name="Swenson N.G."/>
        </authorList>
    </citation>
    <scope>NUCLEOTIDE SEQUENCE</scope>
    <source>
        <strain evidence="4">NS2018</strain>
    </source>
</reference>
<keyword evidence="5" id="KW-1185">Reference proteome</keyword>
<keyword evidence="2" id="KW-0408">Iron</keyword>
<dbReference type="Pfam" id="PF14226">
    <property type="entry name" value="DIOX_N"/>
    <property type="match status" value="1"/>
</dbReference>
<sequence length="89" mass="10319">MQWSLLFDDHQKGHGIPESLFNEVKNIAHEFFDLPYEEKLKIKLTPAAGYRGYQRIGENITQGKPDMQEAIDVTLQFLFRRVLLTCAHA</sequence>
<dbReference type="GO" id="GO:0046872">
    <property type="term" value="F:metal ion binding"/>
    <property type="evidence" value="ECO:0007669"/>
    <property type="project" value="UniProtKB-KW"/>
</dbReference>
<dbReference type="InterPro" id="IPR026992">
    <property type="entry name" value="DIOX_N"/>
</dbReference>